<organism evidence="1 2">
    <name type="scientific">Nostoc sphaeroides CCNUC1</name>
    <dbReference type="NCBI Taxonomy" id="2653204"/>
    <lineage>
        <taxon>Bacteria</taxon>
        <taxon>Bacillati</taxon>
        <taxon>Cyanobacteriota</taxon>
        <taxon>Cyanophyceae</taxon>
        <taxon>Nostocales</taxon>
        <taxon>Nostocaceae</taxon>
        <taxon>Nostoc</taxon>
    </lineage>
</organism>
<name>A0A5P8VZE1_9NOSO</name>
<sequence>MEEGLLNWLPFSQFWEKGLGDEGKFGICTRGLIMGESFKTIGRI</sequence>
<evidence type="ECO:0000313" key="1">
    <source>
        <dbReference type="EMBL" id="QFS45813.1"/>
    </source>
</evidence>
<gene>
    <name evidence="1" type="ORF">GXM_03290</name>
</gene>
<dbReference type="Proteomes" id="UP000326678">
    <property type="component" value="Chromosome Gxm1"/>
</dbReference>
<accession>A0A5P8VZE1</accession>
<dbReference type="KEGG" id="nsh:GXM_03290"/>
<proteinExistence type="predicted"/>
<reference evidence="1 2" key="1">
    <citation type="submission" date="2019-10" db="EMBL/GenBank/DDBJ databases">
        <title>Genomic and transcriptomic insights into the perfect genentic adaptation of a filamentous nitrogen-fixing cyanobacterium to rice fields.</title>
        <authorList>
            <person name="Chen Z."/>
        </authorList>
    </citation>
    <scope>NUCLEOTIDE SEQUENCE [LARGE SCALE GENOMIC DNA]</scope>
    <source>
        <strain evidence="1">CCNUC1</strain>
    </source>
</reference>
<keyword evidence="2" id="KW-1185">Reference proteome</keyword>
<dbReference type="EMBL" id="CP045226">
    <property type="protein sequence ID" value="QFS45813.1"/>
    <property type="molecule type" value="Genomic_DNA"/>
</dbReference>
<dbReference type="AlphaFoldDB" id="A0A5P8VZE1"/>
<protein>
    <submittedName>
        <fullName evidence="1">Uncharacterized protein</fullName>
    </submittedName>
</protein>
<evidence type="ECO:0000313" key="2">
    <source>
        <dbReference type="Proteomes" id="UP000326678"/>
    </source>
</evidence>